<reference evidence="1" key="1">
    <citation type="submission" date="2019-11" db="EMBL/GenBank/DDBJ databases">
        <authorList>
            <person name="Feng L."/>
        </authorList>
    </citation>
    <scope>NUCLEOTIDE SEQUENCE</scope>
    <source>
        <strain evidence="1">VrattiLFYP33</strain>
    </source>
</reference>
<dbReference type="AlphaFoldDB" id="A0A6N2Z383"/>
<accession>A0A6N2Z383</accession>
<organism evidence="1">
    <name type="scientific">Veillonella ratti</name>
    <dbReference type="NCBI Taxonomy" id="103892"/>
    <lineage>
        <taxon>Bacteria</taxon>
        <taxon>Bacillati</taxon>
        <taxon>Bacillota</taxon>
        <taxon>Negativicutes</taxon>
        <taxon>Veillonellales</taxon>
        <taxon>Veillonellaceae</taxon>
        <taxon>Veillonella</taxon>
    </lineage>
</organism>
<evidence type="ECO:0000313" key="1">
    <source>
        <dbReference type="EMBL" id="VYT73631.1"/>
    </source>
</evidence>
<sequence>MHTFKDALAWDIDEAFIADTDEFADYHNLNGDTVLCVVEGRTNKEHIQIAKQDIDGLSLDEYVVHVKKCLLPSVPEQGMRFYLDGILTQVKNCDDDMGVLVITLESNNAGGTTYGY</sequence>
<protein>
    <submittedName>
        <fullName evidence="1">Uncharacterized protein</fullName>
    </submittedName>
</protein>
<name>A0A6N2Z383_9FIRM</name>
<dbReference type="EMBL" id="CACRUX010000012">
    <property type="protein sequence ID" value="VYT73631.1"/>
    <property type="molecule type" value="Genomic_DNA"/>
</dbReference>
<proteinExistence type="predicted"/>
<dbReference type="RefSeq" id="WP_021841162.1">
    <property type="nucleotide sequence ID" value="NZ_CACRUX010000012.1"/>
</dbReference>
<gene>
    <name evidence="1" type="ORF">VRLFYP33_00403</name>
</gene>